<organism evidence="2 3">
    <name type="scientific">Morganella psychrotolerans</name>
    <dbReference type="NCBI Taxonomy" id="368603"/>
    <lineage>
        <taxon>Bacteria</taxon>
        <taxon>Pseudomonadati</taxon>
        <taxon>Pseudomonadota</taxon>
        <taxon>Gammaproteobacteria</taxon>
        <taxon>Enterobacterales</taxon>
        <taxon>Morganellaceae</taxon>
        <taxon>Morganella</taxon>
    </lineage>
</organism>
<gene>
    <name evidence="2" type="ORF">F4V73_02840</name>
</gene>
<evidence type="ECO:0000256" key="1">
    <source>
        <dbReference type="SAM" id="Phobius"/>
    </source>
</evidence>
<dbReference type="Gene3D" id="1.20.1170.10">
    <property type="match status" value="1"/>
</dbReference>
<dbReference type="Proteomes" id="UP000322181">
    <property type="component" value="Unassembled WGS sequence"/>
</dbReference>
<dbReference type="RefSeq" id="WP_150384632.1">
    <property type="nucleotide sequence ID" value="NZ_BAAAFS010000001.1"/>
</dbReference>
<comment type="caution">
    <text evidence="2">The sequence shown here is derived from an EMBL/GenBank/DDBJ whole genome shotgun (WGS) entry which is preliminary data.</text>
</comment>
<feature type="transmembrane region" description="Helical" evidence="1">
    <location>
        <begin position="259"/>
        <end position="280"/>
    </location>
</feature>
<proteinExistence type="predicted"/>
<keyword evidence="1" id="KW-0472">Membrane</keyword>
<evidence type="ECO:0000313" key="2">
    <source>
        <dbReference type="EMBL" id="KAA8716828.1"/>
    </source>
</evidence>
<keyword evidence="1" id="KW-0812">Transmembrane</keyword>
<dbReference type="NCBIfam" id="NF033928">
    <property type="entry name" value="alph_xenorhab_A"/>
    <property type="match status" value="1"/>
</dbReference>
<evidence type="ECO:0000313" key="3">
    <source>
        <dbReference type="Proteomes" id="UP000322181"/>
    </source>
</evidence>
<dbReference type="SUPFAM" id="SSF58100">
    <property type="entry name" value="Bacterial hemolysins"/>
    <property type="match status" value="1"/>
</dbReference>
<protein>
    <submittedName>
        <fullName evidence="2">XaxA</fullName>
    </submittedName>
</protein>
<accession>A0A5M9R9T0</accession>
<keyword evidence="1" id="KW-1133">Transmembrane helix</keyword>
<name>A0A5M9R9T0_9GAMM</name>
<dbReference type="EMBL" id="VXKB01000001">
    <property type="protein sequence ID" value="KAA8716828.1"/>
    <property type="molecule type" value="Genomic_DNA"/>
</dbReference>
<dbReference type="CDD" id="cd22657">
    <property type="entry name" value="ClyA_XaxA-like"/>
    <property type="match status" value="1"/>
</dbReference>
<dbReference type="AlphaFoldDB" id="A0A5M9R9T0"/>
<sequence>MHTQTIAIDRIILSNEVAPATLKLLLNEEDNTFRSAGIFTHDDLVQIKRYINYGLTLPREEEDVIDFIGYRETELAGFEPHNIQTLFKHIHQHALSWELVESATKQQAIDLEIAGFNITTTGNYILSAINEMPIITQAKITLQDASSEKLKSITYKKQDHIISGELVKILAAMKEDIIDERKKTQRVKNIIGRFRLELIGGLDETDNEIPSLMYEVKRKQKKLLKSQSSEKTDEIMSEIRMKNEEIEILKREYSQFVKLSFSGLVGGIIGLIITGTIFGYRAEQVRRRKNILIDEVAELQEKVIAQQAIQKLIIKLDKELSTLDGYFSDAHIAVDHLDFMWQVMLTEVTESMNTFMQINDAYSLLQFSLQLKKVTLPWQRVRGYSKELLAIFDTAILAA</sequence>
<reference evidence="2 3" key="1">
    <citation type="submission" date="2019-09" db="EMBL/GenBank/DDBJ databases">
        <title>Draft genome sequence of various Type strains from the CCUG.</title>
        <authorList>
            <person name="Pineiro-Iglesias B."/>
            <person name="Tunovic T."/>
            <person name="Unosson C."/>
            <person name="Inganas E."/>
            <person name="Ohlen M."/>
            <person name="Cardew S."/>
            <person name="Jensie-Markopoulos S."/>
            <person name="Salva-Serra F."/>
            <person name="Jaen-Luchoro D."/>
            <person name="Karlsson R."/>
            <person name="Svensson-Stadler L."/>
            <person name="Chun J."/>
            <person name="Moore E."/>
        </authorList>
    </citation>
    <scope>NUCLEOTIDE SEQUENCE [LARGE SCALE GENOMIC DNA]</scope>
    <source>
        <strain evidence="2 3">CCUG 53682T</strain>
    </source>
</reference>